<reference evidence="1" key="1">
    <citation type="journal article" date="2023" name="Plant J.">
        <title>Genome sequences and population genomics provide insights into the demographic history, inbreeding, and mutation load of two 'living fossil' tree species of Dipteronia.</title>
        <authorList>
            <person name="Feng Y."/>
            <person name="Comes H.P."/>
            <person name="Chen J."/>
            <person name="Zhu S."/>
            <person name="Lu R."/>
            <person name="Zhang X."/>
            <person name="Li P."/>
            <person name="Qiu J."/>
            <person name="Olsen K.M."/>
            <person name="Qiu Y."/>
        </authorList>
    </citation>
    <scope>NUCLEOTIDE SEQUENCE</scope>
    <source>
        <strain evidence="1">NBL</strain>
    </source>
</reference>
<keyword evidence="2" id="KW-1185">Reference proteome</keyword>
<dbReference type="PANTHER" id="PTHR33116">
    <property type="entry name" value="REVERSE TRANSCRIPTASE ZINC-BINDING DOMAIN-CONTAINING PROTEIN-RELATED-RELATED"/>
    <property type="match status" value="1"/>
</dbReference>
<gene>
    <name evidence="1" type="ORF">Dsin_000981</name>
</gene>
<accession>A0AAE0B4F7</accession>
<sequence length="116" mass="13689">MYLGHPLGGRPCSKIFWSDLIHQLENRLTPWKKSFLNNGGRLNLIKAVMSSIPIYYMSVFKIPVGIAKRILEKFFLGMVSRRGRFIRLWETMCKDRNKVDKNKGLMAKRVWRFGRE</sequence>
<comment type="caution">
    <text evidence="1">The sequence shown here is derived from an EMBL/GenBank/DDBJ whole genome shotgun (WGS) entry which is preliminary data.</text>
</comment>
<dbReference type="PANTHER" id="PTHR33116:SF78">
    <property type="entry name" value="OS12G0587133 PROTEIN"/>
    <property type="match status" value="1"/>
</dbReference>
<evidence type="ECO:0000313" key="1">
    <source>
        <dbReference type="EMBL" id="KAK3229100.1"/>
    </source>
</evidence>
<proteinExistence type="predicted"/>
<dbReference type="AlphaFoldDB" id="A0AAE0B4F7"/>
<evidence type="ECO:0000313" key="2">
    <source>
        <dbReference type="Proteomes" id="UP001281410"/>
    </source>
</evidence>
<protein>
    <submittedName>
        <fullName evidence="1">Uncharacterized protein</fullName>
    </submittedName>
</protein>
<organism evidence="1 2">
    <name type="scientific">Dipteronia sinensis</name>
    <dbReference type="NCBI Taxonomy" id="43782"/>
    <lineage>
        <taxon>Eukaryota</taxon>
        <taxon>Viridiplantae</taxon>
        <taxon>Streptophyta</taxon>
        <taxon>Embryophyta</taxon>
        <taxon>Tracheophyta</taxon>
        <taxon>Spermatophyta</taxon>
        <taxon>Magnoliopsida</taxon>
        <taxon>eudicotyledons</taxon>
        <taxon>Gunneridae</taxon>
        <taxon>Pentapetalae</taxon>
        <taxon>rosids</taxon>
        <taxon>malvids</taxon>
        <taxon>Sapindales</taxon>
        <taxon>Sapindaceae</taxon>
        <taxon>Hippocastanoideae</taxon>
        <taxon>Acereae</taxon>
        <taxon>Dipteronia</taxon>
    </lineage>
</organism>
<dbReference type="Proteomes" id="UP001281410">
    <property type="component" value="Unassembled WGS sequence"/>
</dbReference>
<name>A0AAE0B4F7_9ROSI</name>
<dbReference type="EMBL" id="JANJYJ010000001">
    <property type="protein sequence ID" value="KAK3229100.1"/>
    <property type="molecule type" value="Genomic_DNA"/>
</dbReference>